<proteinExistence type="predicted"/>
<dbReference type="AlphaFoldDB" id="A0A2K9NVC9"/>
<evidence type="ECO:0000313" key="1">
    <source>
        <dbReference type="EMBL" id="AUN99472.1"/>
    </source>
</evidence>
<name>A0A2K9NVC9_BACTC</name>
<dbReference type="RefSeq" id="WP_102244763.1">
    <property type="nucleotide sequence ID" value="NZ_CP025704.1"/>
</dbReference>
<accession>A0A2K9NVC9</accession>
<protein>
    <submittedName>
        <fullName evidence="1">Uncharacterized protein</fullName>
    </submittedName>
</protein>
<sequence>MKKIFVFFMILSSNAFAECGIHLFKGVLRESKTSSLKFHYVVNEQTKSQMTFEFKDVKDLSALLPMLNKPSSFKGKIFKEMDGTKGVVGEIEAINERFPNPLAGADTGIELVTKMKCD</sequence>
<reference evidence="1 2" key="1">
    <citation type="submission" date="2018-01" db="EMBL/GenBank/DDBJ databases">
        <title>Complete genome sequence of Bacteriovorax stolpii DSM12778.</title>
        <authorList>
            <person name="Tang B."/>
            <person name="Chang J."/>
        </authorList>
    </citation>
    <scope>NUCLEOTIDE SEQUENCE [LARGE SCALE GENOMIC DNA]</scope>
    <source>
        <strain evidence="1 2">DSM 12778</strain>
    </source>
</reference>
<dbReference type="Proteomes" id="UP000235584">
    <property type="component" value="Chromosome"/>
</dbReference>
<dbReference type="KEGG" id="bsto:C0V70_15425"/>
<evidence type="ECO:0000313" key="2">
    <source>
        <dbReference type="Proteomes" id="UP000235584"/>
    </source>
</evidence>
<keyword evidence="2" id="KW-1185">Reference proteome</keyword>
<organism evidence="1 2">
    <name type="scientific">Bacteriovorax stolpii</name>
    <name type="common">Bdellovibrio stolpii</name>
    <dbReference type="NCBI Taxonomy" id="960"/>
    <lineage>
        <taxon>Bacteria</taxon>
        <taxon>Pseudomonadati</taxon>
        <taxon>Bdellovibrionota</taxon>
        <taxon>Bacteriovoracia</taxon>
        <taxon>Bacteriovoracales</taxon>
        <taxon>Bacteriovoracaceae</taxon>
        <taxon>Bacteriovorax</taxon>
    </lineage>
</organism>
<dbReference type="EMBL" id="CP025704">
    <property type="protein sequence ID" value="AUN99472.1"/>
    <property type="molecule type" value="Genomic_DNA"/>
</dbReference>
<gene>
    <name evidence="1" type="ORF">C0V70_15425</name>
</gene>